<keyword evidence="3" id="KW-1185">Reference proteome</keyword>
<accession>A0A7U2I052</accession>
<sequence>MHRLPFNLYLRKAHQNWAPRHQAELRALQILQTYTHIPAPIGIDAVQYRGSSYLLMTGLHGCGIGQRLATMTDRQLDAAAQDLKGYLAELRSIPNTINSPFCICNPLGGGILDWRIGDSQRQQLRFRTGTEFSQFLTNDLPFDDDARRQISKAHSVKHDIVFTHADLNLRNILVDEMGRISGIVDWECAGWYPEYWEYTKMHFMVRVTDRWIADVVDQIFLGYRDELVVEDMLAAMAPSW</sequence>
<evidence type="ECO:0000313" key="2">
    <source>
        <dbReference type="EMBL" id="QRC96839.1"/>
    </source>
</evidence>
<evidence type="ECO:0000259" key="1">
    <source>
        <dbReference type="Pfam" id="PF01636"/>
    </source>
</evidence>
<dbReference type="AlphaFoldDB" id="A0A7U2I052"/>
<gene>
    <name evidence="2" type="ORF">JI435_017280</name>
</gene>
<dbReference type="OrthoDB" id="10003767at2759"/>
<feature type="domain" description="Aminoglycoside phosphotransferase" evidence="1">
    <location>
        <begin position="9"/>
        <end position="218"/>
    </location>
</feature>
<dbReference type="Gene3D" id="3.90.1200.10">
    <property type="match status" value="1"/>
</dbReference>
<dbReference type="PANTHER" id="PTHR21310:SF58">
    <property type="entry name" value="AMINOGLYCOSIDE PHOSPHOTRANSFERASE DOMAIN-CONTAINING PROTEIN"/>
    <property type="match status" value="1"/>
</dbReference>
<dbReference type="EMBL" id="CP069028">
    <property type="protein sequence ID" value="QRC96839.1"/>
    <property type="molecule type" value="Genomic_DNA"/>
</dbReference>
<dbReference type="VEuPathDB" id="FungiDB:JI435_017280"/>
<dbReference type="InterPro" id="IPR002575">
    <property type="entry name" value="Aminoglycoside_PTrfase"/>
</dbReference>
<protein>
    <recommendedName>
        <fullName evidence="1">Aminoglycoside phosphotransferase domain-containing protein</fullName>
    </recommendedName>
</protein>
<evidence type="ECO:0000313" key="3">
    <source>
        <dbReference type="Proteomes" id="UP000663193"/>
    </source>
</evidence>
<dbReference type="Pfam" id="PF01636">
    <property type="entry name" value="APH"/>
    <property type="match status" value="1"/>
</dbReference>
<reference evidence="3" key="1">
    <citation type="journal article" date="2021" name="BMC Genomics">
        <title>Chromosome-level genome assembly and manually-curated proteome of model necrotroph Parastagonospora nodorum Sn15 reveals a genome-wide trove of candidate effector homologs, and redundancy of virulence-related functions within an accessory chromosome.</title>
        <authorList>
            <person name="Bertazzoni S."/>
            <person name="Jones D.A.B."/>
            <person name="Phan H.T."/>
            <person name="Tan K.-C."/>
            <person name="Hane J.K."/>
        </authorList>
    </citation>
    <scope>NUCLEOTIDE SEQUENCE [LARGE SCALE GENOMIC DNA]</scope>
    <source>
        <strain evidence="3">SN15 / ATCC MYA-4574 / FGSC 10173)</strain>
    </source>
</reference>
<dbReference type="CDD" id="cd05120">
    <property type="entry name" value="APH_ChoK_like"/>
    <property type="match status" value="1"/>
</dbReference>
<dbReference type="Proteomes" id="UP000663193">
    <property type="component" value="Chromosome 6"/>
</dbReference>
<dbReference type="InterPro" id="IPR051678">
    <property type="entry name" value="AGP_Transferase"/>
</dbReference>
<name>A0A7U2I052_PHANO</name>
<proteinExistence type="predicted"/>
<organism evidence="2 3">
    <name type="scientific">Phaeosphaeria nodorum (strain SN15 / ATCC MYA-4574 / FGSC 10173)</name>
    <name type="common">Glume blotch fungus</name>
    <name type="synonym">Parastagonospora nodorum</name>
    <dbReference type="NCBI Taxonomy" id="321614"/>
    <lineage>
        <taxon>Eukaryota</taxon>
        <taxon>Fungi</taxon>
        <taxon>Dikarya</taxon>
        <taxon>Ascomycota</taxon>
        <taxon>Pezizomycotina</taxon>
        <taxon>Dothideomycetes</taxon>
        <taxon>Pleosporomycetidae</taxon>
        <taxon>Pleosporales</taxon>
        <taxon>Pleosporineae</taxon>
        <taxon>Phaeosphaeriaceae</taxon>
        <taxon>Parastagonospora</taxon>
    </lineage>
</organism>
<dbReference type="PANTHER" id="PTHR21310">
    <property type="entry name" value="AMINOGLYCOSIDE PHOSPHOTRANSFERASE-RELATED-RELATED"/>
    <property type="match status" value="1"/>
</dbReference>
<dbReference type="InterPro" id="IPR011009">
    <property type="entry name" value="Kinase-like_dom_sf"/>
</dbReference>
<dbReference type="SUPFAM" id="SSF56112">
    <property type="entry name" value="Protein kinase-like (PK-like)"/>
    <property type="match status" value="1"/>
</dbReference>